<feature type="region of interest" description="Disordered" evidence="1">
    <location>
        <begin position="101"/>
        <end position="151"/>
    </location>
</feature>
<sequence length="1272" mass="138517">MSTQMSAMTEDGDWACPDAKQGLAALGVGPIVLDDDASMGSQREPDSAGAGFAKQGADAEQAAAAPQVGAEGNSAGEVEQGDAPLSPCTTMLLDLMGEAPRAAQDVQPPTSMAREVDIDRGGEAEKEDPDDEDECRAPSALDPLDTKDSESVKVPTLDEKLWMRGPNVIGKAPLDVQVACKQLEWRTYSLSNLRTSLCQWSQCETDEKLASAIPHFRPLLLHLERVGKELHPQLALALVKAVFYDTYAKNKSVENAMNEVGISVLKEVSLLMQSVKDEEPTKDVKKFESMVGMDASLVDHVGSMVSSAIAEHLKQCDGIASMSIATRDAYSKEFDLICKAWGELFDDELKTCTFYDIETALPSIAIIFRSGISDYRMKPTTMDVRSARKYVSQMIKTKVPAVPSSLCQLMVSAQVGVGMMEVSRQFASVGIEDDAASQSFKAACDNFETDFEEAFTDMDAFINEPCMGGRMDYKTLHFRLAPLRNLASAAHRSLTKWSPAGLPDNIEQVTLAFVNTMEIVNLGVFGLVTTFHKELTKVLLSAMENATGWRAGTLRVATLQACGTSECYQTLAAASADQRLRTHRYAMGPSGVATLVFQPAGQGLRGTTRATARNPTDEWLRQTENLARQSQLRRSRSRSPKLPQMVPPASSLDLVPRLADIEEDCLKCVKLLQSIAGNVHACISTVTDKRSDDTITAMIKDVPCPGDAISRTDDNWCIFITLITYLREFDNIQSILKNHVATQQLFDHIMGVPTDQDAVVKFCQSHHKFENKFETMKFVCDGSAAYDEDVYSSIWSAITTFKSQYADVAYKQIADMFMRPSIVEDIAFSDLMVGAVQEDLMEDIQPSDLLRRLVREPDISVRPPEALEAILDVTTSIDAMALDVLPHNKSLGALVLFSEATSLAKVDTCGTITNDTEEKQDSNAPMKYATPAFALMCALKDVVLVPTYLRHELLLQPTVVSDINTSTLAGDWANAIKILAESLVRRRELVQDKDLLDAERNGWMLPVTLASVISWSQQAASFSRMARDAFMKKWMVFLGSVTEKVQKAVPHWEAAFPDACFDLTMALAVFEDKLNTAVDNYNLLFPVLSDLQKAAFCIDLSPGLQVNEVTKSGVAIATTCLKRCHQNTIMIQGAQLMKTSGNGPPSPKNAMEFTAKHKSVSGSIPQSFWDELQLVADGAGAPSAIQDAPKGSFARSSSKASLETPTAKKCRVCSDTSSTGPPALSSTPAAASSVSTPEPGAPHAEEPASLASVEATAKPKKRKMTALRSFKK</sequence>
<feature type="compositionally biased region" description="Basic residues" evidence="1">
    <location>
        <begin position="1258"/>
        <end position="1272"/>
    </location>
</feature>
<evidence type="ECO:0008006" key="4">
    <source>
        <dbReference type="Google" id="ProtNLM"/>
    </source>
</evidence>
<dbReference type="EMBL" id="CAUYUJ010017642">
    <property type="protein sequence ID" value="CAK0876589.1"/>
    <property type="molecule type" value="Genomic_DNA"/>
</dbReference>
<gene>
    <name evidence="2" type="ORF">PCOR1329_LOCUS60895</name>
</gene>
<feature type="compositionally biased region" description="Low complexity" evidence="1">
    <location>
        <begin position="53"/>
        <end position="72"/>
    </location>
</feature>
<reference evidence="2" key="1">
    <citation type="submission" date="2023-10" db="EMBL/GenBank/DDBJ databases">
        <authorList>
            <person name="Chen Y."/>
            <person name="Shah S."/>
            <person name="Dougan E. K."/>
            <person name="Thang M."/>
            <person name="Chan C."/>
        </authorList>
    </citation>
    <scope>NUCLEOTIDE SEQUENCE [LARGE SCALE GENOMIC DNA]</scope>
</reference>
<accession>A0ABN9VSY2</accession>
<feature type="compositionally biased region" description="Low complexity" evidence="1">
    <location>
        <begin position="1216"/>
        <end position="1242"/>
    </location>
</feature>
<feature type="region of interest" description="Disordered" evidence="1">
    <location>
        <begin position="1183"/>
        <end position="1272"/>
    </location>
</feature>
<proteinExistence type="predicted"/>
<evidence type="ECO:0000313" key="3">
    <source>
        <dbReference type="Proteomes" id="UP001189429"/>
    </source>
</evidence>
<name>A0ABN9VSY2_9DINO</name>
<feature type="region of interest" description="Disordered" evidence="1">
    <location>
        <begin position="33"/>
        <end position="88"/>
    </location>
</feature>
<feature type="compositionally biased region" description="Acidic residues" evidence="1">
    <location>
        <begin position="125"/>
        <end position="134"/>
    </location>
</feature>
<protein>
    <recommendedName>
        <fullName evidence="4">Exocyst complex component Sec6</fullName>
    </recommendedName>
</protein>
<organism evidence="2 3">
    <name type="scientific">Prorocentrum cordatum</name>
    <dbReference type="NCBI Taxonomy" id="2364126"/>
    <lineage>
        <taxon>Eukaryota</taxon>
        <taxon>Sar</taxon>
        <taxon>Alveolata</taxon>
        <taxon>Dinophyceae</taxon>
        <taxon>Prorocentrales</taxon>
        <taxon>Prorocentraceae</taxon>
        <taxon>Prorocentrum</taxon>
    </lineage>
</organism>
<dbReference type="Proteomes" id="UP001189429">
    <property type="component" value="Unassembled WGS sequence"/>
</dbReference>
<evidence type="ECO:0000313" key="2">
    <source>
        <dbReference type="EMBL" id="CAK0876589.1"/>
    </source>
</evidence>
<feature type="compositionally biased region" description="Basic and acidic residues" evidence="1">
    <location>
        <begin position="114"/>
        <end position="124"/>
    </location>
</feature>
<keyword evidence="3" id="KW-1185">Reference proteome</keyword>
<feature type="region of interest" description="Disordered" evidence="1">
    <location>
        <begin position="623"/>
        <end position="647"/>
    </location>
</feature>
<comment type="caution">
    <text evidence="2">The sequence shown here is derived from an EMBL/GenBank/DDBJ whole genome shotgun (WGS) entry which is preliminary data.</text>
</comment>
<feature type="compositionally biased region" description="Polar residues" evidence="1">
    <location>
        <begin position="1194"/>
        <end position="1204"/>
    </location>
</feature>
<evidence type="ECO:0000256" key="1">
    <source>
        <dbReference type="SAM" id="MobiDB-lite"/>
    </source>
</evidence>